<proteinExistence type="predicted"/>
<evidence type="ECO:0000313" key="1">
    <source>
        <dbReference type="EMBL" id="GMT29833.1"/>
    </source>
</evidence>
<name>A0AAV5WHN3_9BILA</name>
<evidence type="ECO:0000313" key="2">
    <source>
        <dbReference type="Proteomes" id="UP001432322"/>
    </source>
</evidence>
<sequence>DSWFCYTEASVKLLNFKNDAMSWSNKFTQRCSNTDRGLFEHIISNKELREKGLIHNGIIVFEVKIELPRSWTSERPLESFNFSQP</sequence>
<dbReference type="AlphaFoldDB" id="A0AAV5WHN3"/>
<comment type="caution">
    <text evidence="1">The sequence shown here is derived from an EMBL/GenBank/DDBJ whole genome shotgun (WGS) entry which is preliminary data.</text>
</comment>
<dbReference type="InterPro" id="IPR008974">
    <property type="entry name" value="TRAF-like"/>
</dbReference>
<accession>A0AAV5WHN3</accession>
<dbReference type="EMBL" id="BTSY01000005">
    <property type="protein sequence ID" value="GMT29833.1"/>
    <property type="molecule type" value="Genomic_DNA"/>
</dbReference>
<feature type="non-terminal residue" evidence="1">
    <location>
        <position position="85"/>
    </location>
</feature>
<protein>
    <recommendedName>
        <fullName evidence="3">MATH domain-containing protein</fullName>
    </recommendedName>
</protein>
<dbReference type="Gene3D" id="2.60.210.10">
    <property type="entry name" value="Apoptosis, Tumor Necrosis Factor Receptor Associated Protein 2, Chain A"/>
    <property type="match status" value="1"/>
</dbReference>
<organism evidence="1 2">
    <name type="scientific">Pristionchus fissidentatus</name>
    <dbReference type="NCBI Taxonomy" id="1538716"/>
    <lineage>
        <taxon>Eukaryota</taxon>
        <taxon>Metazoa</taxon>
        <taxon>Ecdysozoa</taxon>
        <taxon>Nematoda</taxon>
        <taxon>Chromadorea</taxon>
        <taxon>Rhabditida</taxon>
        <taxon>Rhabditina</taxon>
        <taxon>Diplogasteromorpha</taxon>
        <taxon>Diplogasteroidea</taxon>
        <taxon>Neodiplogasteridae</taxon>
        <taxon>Pristionchus</taxon>
    </lineage>
</organism>
<evidence type="ECO:0008006" key="3">
    <source>
        <dbReference type="Google" id="ProtNLM"/>
    </source>
</evidence>
<gene>
    <name evidence="1" type="ORF">PFISCL1PPCAC_21130</name>
</gene>
<feature type="non-terminal residue" evidence="1">
    <location>
        <position position="1"/>
    </location>
</feature>
<reference evidence="1" key="1">
    <citation type="submission" date="2023-10" db="EMBL/GenBank/DDBJ databases">
        <title>Genome assembly of Pristionchus species.</title>
        <authorList>
            <person name="Yoshida K."/>
            <person name="Sommer R.J."/>
        </authorList>
    </citation>
    <scope>NUCLEOTIDE SEQUENCE</scope>
    <source>
        <strain evidence="1">RS5133</strain>
    </source>
</reference>
<dbReference type="Proteomes" id="UP001432322">
    <property type="component" value="Unassembled WGS sequence"/>
</dbReference>
<keyword evidence="2" id="KW-1185">Reference proteome</keyword>